<evidence type="ECO:0000313" key="2">
    <source>
        <dbReference type="EMBL" id="KAH9377481.1"/>
    </source>
</evidence>
<organism evidence="2 3">
    <name type="scientific">Haemaphysalis longicornis</name>
    <name type="common">Bush tick</name>
    <dbReference type="NCBI Taxonomy" id="44386"/>
    <lineage>
        <taxon>Eukaryota</taxon>
        <taxon>Metazoa</taxon>
        <taxon>Ecdysozoa</taxon>
        <taxon>Arthropoda</taxon>
        <taxon>Chelicerata</taxon>
        <taxon>Arachnida</taxon>
        <taxon>Acari</taxon>
        <taxon>Parasitiformes</taxon>
        <taxon>Ixodida</taxon>
        <taxon>Ixodoidea</taxon>
        <taxon>Ixodidae</taxon>
        <taxon>Haemaphysalinae</taxon>
        <taxon>Haemaphysalis</taxon>
    </lineage>
</organism>
<reference evidence="2 3" key="1">
    <citation type="journal article" date="2020" name="Cell">
        <title>Large-Scale Comparative Analyses of Tick Genomes Elucidate Their Genetic Diversity and Vector Capacities.</title>
        <authorList>
            <consortium name="Tick Genome and Microbiome Consortium (TIGMIC)"/>
            <person name="Jia N."/>
            <person name="Wang J."/>
            <person name="Shi W."/>
            <person name="Du L."/>
            <person name="Sun Y."/>
            <person name="Zhan W."/>
            <person name="Jiang J.F."/>
            <person name="Wang Q."/>
            <person name="Zhang B."/>
            <person name="Ji P."/>
            <person name="Bell-Sakyi L."/>
            <person name="Cui X.M."/>
            <person name="Yuan T.T."/>
            <person name="Jiang B.G."/>
            <person name="Yang W.F."/>
            <person name="Lam T.T."/>
            <person name="Chang Q.C."/>
            <person name="Ding S.J."/>
            <person name="Wang X.J."/>
            <person name="Zhu J.G."/>
            <person name="Ruan X.D."/>
            <person name="Zhao L."/>
            <person name="Wei J.T."/>
            <person name="Ye R.Z."/>
            <person name="Que T.C."/>
            <person name="Du C.H."/>
            <person name="Zhou Y.H."/>
            <person name="Cheng J.X."/>
            <person name="Dai P.F."/>
            <person name="Guo W.B."/>
            <person name="Han X.H."/>
            <person name="Huang E.J."/>
            <person name="Li L.F."/>
            <person name="Wei W."/>
            <person name="Gao Y.C."/>
            <person name="Liu J.Z."/>
            <person name="Shao H.Z."/>
            <person name="Wang X."/>
            <person name="Wang C.C."/>
            <person name="Yang T.C."/>
            <person name="Huo Q.B."/>
            <person name="Li W."/>
            <person name="Chen H.Y."/>
            <person name="Chen S.E."/>
            <person name="Zhou L.G."/>
            <person name="Ni X.B."/>
            <person name="Tian J.H."/>
            <person name="Sheng Y."/>
            <person name="Liu T."/>
            <person name="Pan Y.S."/>
            <person name="Xia L.Y."/>
            <person name="Li J."/>
            <person name="Zhao F."/>
            <person name="Cao W.C."/>
        </authorList>
    </citation>
    <scope>NUCLEOTIDE SEQUENCE [LARGE SCALE GENOMIC DNA]</scope>
    <source>
        <strain evidence="2">HaeL-2018</strain>
    </source>
</reference>
<dbReference type="Proteomes" id="UP000821853">
    <property type="component" value="Unassembled WGS sequence"/>
</dbReference>
<dbReference type="VEuPathDB" id="VectorBase:HLOH_048024"/>
<evidence type="ECO:0000256" key="1">
    <source>
        <dbReference type="SAM" id="MobiDB-lite"/>
    </source>
</evidence>
<dbReference type="AlphaFoldDB" id="A0A9J6GRY7"/>
<keyword evidence="3" id="KW-1185">Reference proteome</keyword>
<sequence>MRKSLPPTPVPTTAEASPARSVDQVVAEGGAVAAASVAQVSGQGPFQLQLFACGVLSTSVMLAHSLAYRLLARPARHWCAPPEGDLTLLEPHVWRNAAIPVLADGSLSRCTVYEPPVPVSEVPRAASRCQLGSVCYITAASGKYAPELLTGGRCN</sequence>
<proteinExistence type="predicted"/>
<accession>A0A9J6GRY7</accession>
<comment type="caution">
    <text evidence="2">The sequence shown here is derived from an EMBL/GenBank/DDBJ whole genome shotgun (WGS) entry which is preliminary data.</text>
</comment>
<evidence type="ECO:0000313" key="3">
    <source>
        <dbReference type="Proteomes" id="UP000821853"/>
    </source>
</evidence>
<feature type="compositionally biased region" description="Pro residues" evidence="1">
    <location>
        <begin position="1"/>
        <end position="10"/>
    </location>
</feature>
<gene>
    <name evidence="2" type="ORF">HPB48_006258</name>
</gene>
<protein>
    <submittedName>
        <fullName evidence="2">Uncharacterized protein</fullName>
    </submittedName>
</protein>
<name>A0A9J6GRY7_HAELO</name>
<feature type="region of interest" description="Disordered" evidence="1">
    <location>
        <begin position="1"/>
        <end position="21"/>
    </location>
</feature>
<dbReference type="EMBL" id="JABSTR010000008">
    <property type="protein sequence ID" value="KAH9377481.1"/>
    <property type="molecule type" value="Genomic_DNA"/>
</dbReference>